<dbReference type="InterPro" id="IPR000456">
    <property type="entry name" value="Ribosomal_bL17"/>
</dbReference>
<dbReference type="GO" id="GO:0006412">
    <property type="term" value="P:translation"/>
    <property type="evidence" value="ECO:0007669"/>
    <property type="project" value="InterPro"/>
</dbReference>
<gene>
    <name evidence="7" type="ORF">A2719_01215</name>
</gene>
<evidence type="ECO:0000256" key="3">
    <source>
        <dbReference type="ARBA" id="ARBA00023274"/>
    </source>
</evidence>
<dbReference type="GO" id="GO:0003735">
    <property type="term" value="F:structural constituent of ribosome"/>
    <property type="evidence" value="ECO:0007669"/>
    <property type="project" value="InterPro"/>
</dbReference>
<dbReference type="PANTHER" id="PTHR14413:SF16">
    <property type="entry name" value="LARGE RIBOSOMAL SUBUNIT PROTEIN BL17M"/>
    <property type="match status" value="1"/>
</dbReference>
<accession>A0A1G2G031</accession>
<comment type="similarity">
    <text evidence="1 5">Belongs to the bacterial ribosomal protein bL17 family.</text>
</comment>
<reference evidence="7 8" key="1">
    <citation type="journal article" date="2016" name="Nat. Commun.">
        <title>Thousands of microbial genomes shed light on interconnected biogeochemical processes in an aquifer system.</title>
        <authorList>
            <person name="Anantharaman K."/>
            <person name="Brown C.T."/>
            <person name="Hug L.A."/>
            <person name="Sharon I."/>
            <person name="Castelle C.J."/>
            <person name="Probst A.J."/>
            <person name="Thomas B.C."/>
            <person name="Singh A."/>
            <person name="Wilkins M.J."/>
            <person name="Karaoz U."/>
            <person name="Brodie E.L."/>
            <person name="Williams K.H."/>
            <person name="Hubbard S.S."/>
            <person name="Banfield J.F."/>
        </authorList>
    </citation>
    <scope>NUCLEOTIDE SEQUENCE [LARGE SCALE GENOMIC DNA]</scope>
</reference>
<dbReference type="PANTHER" id="PTHR14413">
    <property type="entry name" value="RIBOSOMAL PROTEIN L17"/>
    <property type="match status" value="1"/>
</dbReference>
<dbReference type="SUPFAM" id="SSF64263">
    <property type="entry name" value="Prokaryotic ribosomal protein L17"/>
    <property type="match status" value="1"/>
</dbReference>
<organism evidence="7 8">
    <name type="scientific">Candidatus Ryanbacteria bacterium RIFCSPHIGHO2_01_FULL_45_22</name>
    <dbReference type="NCBI Taxonomy" id="1802114"/>
    <lineage>
        <taxon>Bacteria</taxon>
        <taxon>Candidatus Ryaniibacteriota</taxon>
    </lineage>
</organism>
<keyword evidence="2 5" id="KW-0689">Ribosomal protein</keyword>
<evidence type="ECO:0000256" key="5">
    <source>
        <dbReference type="RuleBase" id="RU000660"/>
    </source>
</evidence>
<comment type="caution">
    <text evidence="7">The sequence shown here is derived from an EMBL/GenBank/DDBJ whole genome shotgun (WGS) entry which is preliminary data.</text>
</comment>
<name>A0A1G2G031_9BACT</name>
<dbReference type="Pfam" id="PF01196">
    <property type="entry name" value="Ribosomal_L17"/>
    <property type="match status" value="1"/>
</dbReference>
<evidence type="ECO:0000313" key="7">
    <source>
        <dbReference type="EMBL" id="OGZ43695.1"/>
    </source>
</evidence>
<keyword evidence="3 5" id="KW-0687">Ribonucleoprotein</keyword>
<protein>
    <recommendedName>
        <fullName evidence="4 6">50S ribosomal protein L17</fullName>
    </recommendedName>
</protein>
<dbReference type="Gene3D" id="3.90.1030.10">
    <property type="entry name" value="Ribosomal protein L17"/>
    <property type="match status" value="1"/>
</dbReference>
<dbReference type="STRING" id="1802114.A2719_01215"/>
<sequence>MPYNAQTSKLKRARNQRRALLKSLAANMILHKKICTTETKAKSVRPFVERLISVAKKDSVASRRYAARFLPKNVVTALHTVAAGYHERKGGYTRIVKTISRRRDNTRMAFIEFI</sequence>
<dbReference type="GO" id="GO:0015934">
    <property type="term" value="C:large ribosomal subunit"/>
    <property type="evidence" value="ECO:0007669"/>
    <property type="project" value="TreeGrafter"/>
</dbReference>
<dbReference type="NCBIfam" id="TIGR00059">
    <property type="entry name" value="L17"/>
    <property type="match status" value="1"/>
</dbReference>
<evidence type="ECO:0000313" key="8">
    <source>
        <dbReference type="Proteomes" id="UP000177480"/>
    </source>
</evidence>
<evidence type="ECO:0000256" key="6">
    <source>
        <dbReference type="RuleBase" id="RU000661"/>
    </source>
</evidence>
<dbReference type="EMBL" id="MHNK01000011">
    <property type="protein sequence ID" value="OGZ43695.1"/>
    <property type="molecule type" value="Genomic_DNA"/>
</dbReference>
<dbReference type="InterPro" id="IPR036373">
    <property type="entry name" value="Ribosomal_bL17_sf"/>
</dbReference>
<proteinExistence type="inferred from homology"/>
<evidence type="ECO:0000256" key="1">
    <source>
        <dbReference type="ARBA" id="ARBA00008777"/>
    </source>
</evidence>
<dbReference type="AlphaFoldDB" id="A0A1G2G031"/>
<evidence type="ECO:0000256" key="2">
    <source>
        <dbReference type="ARBA" id="ARBA00022980"/>
    </source>
</evidence>
<dbReference type="Proteomes" id="UP000177480">
    <property type="component" value="Unassembled WGS sequence"/>
</dbReference>
<evidence type="ECO:0000256" key="4">
    <source>
        <dbReference type="ARBA" id="ARBA00035494"/>
    </source>
</evidence>